<keyword evidence="6" id="KW-1185">Reference proteome</keyword>
<comment type="subcellular location">
    <subcellularLocation>
        <location evidence="1">Membrane</location>
    </subcellularLocation>
</comment>
<dbReference type="PANTHER" id="PTHR12815:SF42">
    <property type="entry name" value="BACTERIAL SURFACE ANTIGEN (D15) DOMAIN-CONTAINING PROTEIN"/>
    <property type="match status" value="1"/>
</dbReference>
<dbReference type="InterPro" id="IPR039910">
    <property type="entry name" value="D15-like"/>
</dbReference>
<dbReference type="Pfam" id="PF01103">
    <property type="entry name" value="Omp85"/>
    <property type="match status" value="1"/>
</dbReference>
<keyword evidence="2" id="KW-0812">Transmembrane</keyword>
<dbReference type="Gene3D" id="3.10.20.310">
    <property type="entry name" value="membrane protein fhac"/>
    <property type="match status" value="1"/>
</dbReference>
<dbReference type="Proteomes" id="UP001595617">
    <property type="component" value="Unassembled WGS sequence"/>
</dbReference>
<keyword evidence="2" id="KW-1134">Transmembrane beta strand</keyword>
<dbReference type="InterPro" id="IPR034746">
    <property type="entry name" value="POTRA"/>
</dbReference>
<name>A0ABV7ZUS1_9GAMM</name>
<evidence type="ECO:0000313" key="5">
    <source>
        <dbReference type="EMBL" id="MFC3852299.1"/>
    </source>
</evidence>
<dbReference type="EMBL" id="JBHRYR010000002">
    <property type="protein sequence ID" value="MFC3852299.1"/>
    <property type="molecule type" value="Genomic_DNA"/>
</dbReference>
<evidence type="ECO:0000256" key="2">
    <source>
        <dbReference type="ARBA" id="ARBA00022452"/>
    </source>
</evidence>
<dbReference type="RefSeq" id="WP_380694298.1">
    <property type="nucleotide sequence ID" value="NZ_JBHRYR010000002.1"/>
</dbReference>
<dbReference type="InterPro" id="IPR000184">
    <property type="entry name" value="Bac_surfAg_D15"/>
</dbReference>
<accession>A0ABV7ZUS1</accession>
<protein>
    <submittedName>
        <fullName evidence="5">Autotransporter assembly complex family protein</fullName>
    </submittedName>
</protein>
<keyword evidence="3" id="KW-0472">Membrane</keyword>
<dbReference type="PROSITE" id="PS51779">
    <property type="entry name" value="POTRA"/>
    <property type="match status" value="1"/>
</dbReference>
<evidence type="ECO:0000259" key="4">
    <source>
        <dbReference type="PROSITE" id="PS51779"/>
    </source>
</evidence>
<organism evidence="5 6">
    <name type="scientific">Saccharospirillum mangrovi</name>
    <dbReference type="NCBI Taxonomy" id="2161747"/>
    <lineage>
        <taxon>Bacteria</taxon>
        <taxon>Pseudomonadati</taxon>
        <taxon>Pseudomonadota</taxon>
        <taxon>Gammaproteobacteria</taxon>
        <taxon>Oceanospirillales</taxon>
        <taxon>Saccharospirillaceae</taxon>
        <taxon>Saccharospirillum</taxon>
    </lineage>
</organism>
<comment type="caution">
    <text evidence="5">The sequence shown here is derived from an EMBL/GenBank/DDBJ whole genome shotgun (WGS) entry which is preliminary data.</text>
</comment>
<dbReference type="PANTHER" id="PTHR12815">
    <property type="entry name" value="SORTING AND ASSEMBLY MACHINERY SAMM50 PROTEIN FAMILY MEMBER"/>
    <property type="match status" value="1"/>
</dbReference>
<dbReference type="Gene3D" id="2.40.160.50">
    <property type="entry name" value="membrane protein fhac: a member of the omp85/tpsb transporter family"/>
    <property type="match status" value="1"/>
</dbReference>
<gene>
    <name evidence="5" type="ORF">ACFOOG_05560</name>
</gene>
<evidence type="ECO:0000256" key="1">
    <source>
        <dbReference type="ARBA" id="ARBA00004370"/>
    </source>
</evidence>
<reference evidence="6" key="1">
    <citation type="journal article" date="2019" name="Int. J. Syst. Evol. Microbiol.">
        <title>The Global Catalogue of Microorganisms (GCM) 10K type strain sequencing project: providing services to taxonomists for standard genome sequencing and annotation.</title>
        <authorList>
            <consortium name="The Broad Institute Genomics Platform"/>
            <consortium name="The Broad Institute Genome Sequencing Center for Infectious Disease"/>
            <person name="Wu L."/>
            <person name="Ma J."/>
        </authorList>
    </citation>
    <scope>NUCLEOTIDE SEQUENCE [LARGE SCALE GENOMIC DNA]</scope>
    <source>
        <strain evidence="6">IBRC 10765</strain>
    </source>
</reference>
<proteinExistence type="predicted"/>
<evidence type="ECO:0000256" key="3">
    <source>
        <dbReference type="ARBA" id="ARBA00023136"/>
    </source>
</evidence>
<sequence length="606" mass="68688">MLPKDHERAVIVTPKLEHWLSATARFCLNVVGLWVVLCASLWAQVPTDTRRFDTTNEQTLLFTSSVNTEVATRLRAALDAYRAEQQNNTLVTIRPLAQQSTEQSILRDHLRAMGYYSHTITPRPLDEYEELRYEIRTGALFRLRTVTWDWPTGVPSPLAAESLVRSGQPVHAQTILDAQAQLQREIQQSTCFLRVNVRYQLALDYSTHTGDLRFYMDPSQEVTIRSLRVDGLETVERSWAARLSQLTPGQCFQRPALDQARLNMYQSNLFAQINEVVSEPDDGEVDVIFSVQERFHRTIKLGAGYDTDAGIGLSGEWAHRNFAGRGENLILSSQWSLLSQAASATYIIPRRQPYYPRFTFSTRVERTEFDTLPTVVWQNGVSLEQILSRDWTGTLGADLRSTWLTTDNDTVYEQWFALPASVVRDTRDDVLDARRGSHFILSAEPNWSLSISQPNYARLTTGFRGYESPWPFLTLALYAEAASLVGLGEPLDFAQLNESERLYAGGGGSVRGWPYQEAGVSGGGRLRLLNSLEQRWRVLDNWGVTLFLDSAWLSSDTTVDWDDRVSGAGIGLRYFTAFAPIRFDVAWPVPKWQNNRSFYISIGQAF</sequence>
<feature type="domain" description="POTRA" evidence="4">
    <location>
        <begin position="222"/>
        <end position="294"/>
    </location>
</feature>
<evidence type="ECO:0000313" key="6">
    <source>
        <dbReference type="Proteomes" id="UP001595617"/>
    </source>
</evidence>